<evidence type="ECO:0000313" key="3">
    <source>
        <dbReference type="Proteomes" id="UP000018680"/>
    </source>
</evidence>
<dbReference type="STRING" id="1307761.L21SP2_0066"/>
<keyword evidence="3" id="KW-1185">Reference proteome</keyword>
<dbReference type="EMBL" id="CP006939">
    <property type="protein sequence ID" value="AHC13512.1"/>
    <property type="molecule type" value="Genomic_DNA"/>
</dbReference>
<accession>V5WCM1</accession>
<keyword evidence="1" id="KW-0472">Membrane</keyword>
<feature type="transmembrane region" description="Helical" evidence="1">
    <location>
        <begin position="86"/>
        <end position="110"/>
    </location>
</feature>
<protein>
    <submittedName>
        <fullName evidence="2">Uncharacterized protein</fullName>
    </submittedName>
</protein>
<dbReference type="OrthoDB" id="9771451at2"/>
<proteinExistence type="predicted"/>
<dbReference type="HOGENOM" id="CLU_1685343_0_0_12"/>
<keyword evidence="1" id="KW-1133">Transmembrane helix</keyword>
<gene>
    <name evidence="2" type="ORF">L21SP2_0066</name>
</gene>
<dbReference type="AlphaFoldDB" id="V5WCM1"/>
<reference evidence="2 3" key="1">
    <citation type="journal article" date="2015" name="Stand. Genomic Sci.">
        <title>Complete genome sequence and description of Salinispira pacifica gen. nov., sp. nov., a novel spirochaete isolated form a hypersaline microbial mat.</title>
        <authorList>
            <person name="Ben Hania W."/>
            <person name="Joseph M."/>
            <person name="Schumann P."/>
            <person name="Bunk B."/>
            <person name="Fiebig A."/>
            <person name="Sproer C."/>
            <person name="Klenk H.P."/>
            <person name="Fardeau M.L."/>
            <person name="Spring S."/>
        </authorList>
    </citation>
    <scope>NUCLEOTIDE SEQUENCE [LARGE SCALE GENOMIC DNA]</scope>
    <source>
        <strain evidence="2 3">L21-RPul-D2</strain>
    </source>
</reference>
<name>V5WCM1_9SPIO</name>
<organism evidence="2 3">
    <name type="scientific">Salinispira pacifica</name>
    <dbReference type="NCBI Taxonomy" id="1307761"/>
    <lineage>
        <taxon>Bacteria</taxon>
        <taxon>Pseudomonadati</taxon>
        <taxon>Spirochaetota</taxon>
        <taxon>Spirochaetia</taxon>
        <taxon>Spirochaetales</taxon>
        <taxon>Spirochaetaceae</taxon>
        <taxon>Salinispira</taxon>
    </lineage>
</organism>
<evidence type="ECO:0000313" key="2">
    <source>
        <dbReference type="EMBL" id="AHC13512.1"/>
    </source>
</evidence>
<sequence length="156" mass="18298">MTSKNTTPSLSDHDRELLMRVQALVDNEIPGDEIDTVIAEIENNHRLRDEYIRLLRLKRELSKLPKLELRREWYEEFEKKPRYKRALVLGTIFAVVYIISSLIMGGFALMDRGIPHWVRIGAVISLGGTVVSFLVHTYASRRKEMRDDRNYKDIIR</sequence>
<dbReference type="KEGG" id="slr:L21SP2_0066"/>
<dbReference type="Proteomes" id="UP000018680">
    <property type="component" value="Chromosome"/>
</dbReference>
<keyword evidence="1" id="KW-0812">Transmembrane</keyword>
<feature type="transmembrane region" description="Helical" evidence="1">
    <location>
        <begin position="116"/>
        <end position="139"/>
    </location>
</feature>
<dbReference type="RefSeq" id="WP_024266445.1">
    <property type="nucleotide sequence ID" value="NC_023035.1"/>
</dbReference>
<evidence type="ECO:0000256" key="1">
    <source>
        <dbReference type="SAM" id="Phobius"/>
    </source>
</evidence>